<gene>
    <name evidence="2" type="ORF">FHS03_001316</name>
</gene>
<dbReference type="Pfam" id="PF00903">
    <property type="entry name" value="Glyoxalase"/>
    <property type="match status" value="1"/>
</dbReference>
<reference evidence="2 3" key="1">
    <citation type="submission" date="2020-08" db="EMBL/GenBank/DDBJ databases">
        <title>Genomic Encyclopedia of Type Strains, Phase III (KMG-III): the genomes of soil and plant-associated and newly described type strains.</title>
        <authorList>
            <person name="Whitman W."/>
        </authorList>
    </citation>
    <scope>NUCLEOTIDE SEQUENCE [LARGE SCALE GENOMIC DNA]</scope>
    <source>
        <strain evidence="2 3">CECT 8897</strain>
    </source>
</reference>
<keyword evidence="3" id="KW-1185">Reference proteome</keyword>
<sequence>MNLTAAEIKAFVPTRDLDLSVRFYEALGFEAASRMEDLAYMRHGETSFLLQLFDDARFSSNFMMHFLVENVDDWHAFVQGEGIAEHFDVQVGPLVDQPWRMRDFKLLDPFGVLWIIAQNT</sequence>
<name>A0A7W5B8R6_9BURK</name>
<evidence type="ECO:0000313" key="2">
    <source>
        <dbReference type="EMBL" id="MBB3118285.1"/>
    </source>
</evidence>
<dbReference type="AlphaFoldDB" id="A0A7W5B8R6"/>
<comment type="caution">
    <text evidence="2">The sequence shown here is derived from an EMBL/GenBank/DDBJ whole genome shotgun (WGS) entry which is preliminary data.</text>
</comment>
<dbReference type="GO" id="GO:0016829">
    <property type="term" value="F:lyase activity"/>
    <property type="evidence" value="ECO:0007669"/>
    <property type="project" value="UniProtKB-KW"/>
</dbReference>
<dbReference type="EMBL" id="JACHXD010000003">
    <property type="protein sequence ID" value="MBB3118285.1"/>
    <property type="molecule type" value="Genomic_DNA"/>
</dbReference>
<dbReference type="InterPro" id="IPR029068">
    <property type="entry name" value="Glyas_Bleomycin-R_OHBP_Dase"/>
</dbReference>
<organism evidence="2 3">
    <name type="scientific">Pseudoduganella violacea</name>
    <dbReference type="NCBI Taxonomy" id="1715466"/>
    <lineage>
        <taxon>Bacteria</taxon>
        <taxon>Pseudomonadati</taxon>
        <taxon>Pseudomonadota</taxon>
        <taxon>Betaproteobacteria</taxon>
        <taxon>Burkholderiales</taxon>
        <taxon>Oxalobacteraceae</taxon>
        <taxon>Telluria group</taxon>
        <taxon>Pseudoduganella</taxon>
    </lineage>
</organism>
<dbReference type="Proteomes" id="UP000541535">
    <property type="component" value="Unassembled WGS sequence"/>
</dbReference>
<dbReference type="GO" id="GO:0051213">
    <property type="term" value="F:dioxygenase activity"/>
    <property type="evidence" value="ECO:0007669"/>
    <property type="project" value="UniProtKB-KW"/>
</dbReference>
<proteinExistence type="predicted"/>
<dbReference type="RefSeq" id="WP_183440223.1">
    <property type="nucleotide sequence ID" value="NZ_JACHXD010000003.1"/>
</dbReference>
<dbReference type="InterPro" id="IPR004360">
    <property type="entry name" value="Glyas_Fos-R_dOase_dom"/>
</dbReference>
<keyword evidence="2" id="KW-0223">Dioxygenase</keyword>
<evidence type="ECO:0000259" key="1">
    <source>
        <dbReference type="Pfam" id="PF00903"/>
    </source>
</evidence>
<dbReference type="Gene3D" id="3.10.180.10">
    <property type="entry name" value="2,3-Dihydroxybiphenyl 1,2-Dioxygenase, domain 1"/>
    <property type="match status" value="1"/>
</dbReference>
<keyword evidence="2" id="KW-0560">Oxidoreductase</keyword>
<feature type="domain" description="Glyoxalase/fosfomycin resistance/dioxygenase" evidence="1">
    <location>
        <begin position="12"/>
        <end position="114"/>
    </location>
</feature>
<keyword evidence="2" id="KW-0456">Lyase</keyword>
<accession>A0A7W5B8R6</accession>
<evidence type="ECO:0000313" key="3">
    <source>
        <dbReference type="Proteomes" id="UP000541535"/>
    </source>
</evidence>
<protein>
    <submittedName>
        <fullName evidence="2">Catechol 2,3-dioxygenase-like lactoylglutathione lyase family enzyme</fullName>
    </submittedName>
</protein>
<dbReference type="SUPFAM" id="SSF54593">
    <property type="entry name" value="Glyoxalase/Bleomycin resistance protein/Dihydroxybiphenyl dioxygenase"/>
    <property type="match status" value="1"/>
</dbReference>